<protein>
    <submittedName>
        <fullName evidence="1">Uncharacterized protein</fullName>
    </submittedName>
</protein>
<comment type="caution">
    <text evidence="1">The sequence shown here is derived from an EMBL/GenBank/DDBJ whole genome shotgun (WGS) entry which is preliminary data.</text>
</comment>
<reference evidence="1" key="1">
    <citation type="journal article" date="2023" name="Nat. Commun.">
        <title>Diploid and tetraploid genomes of Acorus and the evolution of monocots.</title>
        <authorList>
            <person name="Ma L."/>
            <person name="Liu K.W."/>
            <person name="Li Z."/>
            <person name="Hsiao Y.Y."/>
            <person name="Qi Y."/>
            <person name="Fu T."/>
            <person name="Tang G.D."/>
            <person name="Zhang D."/>
            <person name="Sun W.H."/>
            <person name="Liu D.K."/>
            <person name="Li Y."/>
            <person name="Chen G.Z."/>
            <person name="Liu X.D."/>
            <person name="Liao X.Y."/>
            <person name="Jiang Y.T."/>
            <person name="Yu X."/>
            <person name="Hao Y."/>
            <person name="Huang J."/>
            <person name="Zhao X.W."/>
            <person name="Ke S."/>
            <person name="Chen Y.Y."/>
            <person name="Wu W.L."/>
            <person name="Hsu J.L."/>
            <person name="Lin Y.F."/>
            <person name="Huang M.D."/>
            <person name="Li C.Y."/>
            <person name="Huang L."/>
            <person name="Wang Z.W."/>
            <person name="Zhao X."/>
            <person name="Zhong W.Y."/>
            <person name="Peng D.H."/>
            <person name="Ahmad S."/>
            <person name="Lan S."/>
            <person name="Zhang J.S."/>
            <person name="Tsai W.C."/>
            <person name="Van de Peer Y."/>
            <person name="Liu Z.J."/>
        </authorList>
    </citation>
    <scope>NUCLEOTIDE SEQUENCE</scope>
    <source>
        <strain evidence="1">SCP</strain>
    </source>
</reference>
<sequence>MKLAKSDSERKVFHFLFSQVVWSIWKERNDRVFRSTSKHKTLIVRQIIQATIHRFKDQLFDDPNSPLASKFQSLFRIPYQEKPLVNKWVHWIPPLDGWLKANSDGSLSENQYGLGALVRDHKGGC</sequence>
<proteinExistence type="predicted"/>
<dbReference type="Proteomes" id="UP001179952">
    <property type="component" value="Unassembled WGS sequence"/>
</dbReference>
<reference evidence="1" key="2">
    <citation type="submission" date="2023-06" db="EMBL/GenBank/DDBJ databases">
        <authorList>
            <person name="Ma L."/>
            <person name="Liu K.-W."/>
            <person name="Li Z."/>
            <person name="Hsiao Y.-Y."/>
            <person name="Qi Y."/>
            <person name="Fu T."/>
            <person name="Tang G."/>
            <person name="Zhang D."/>
            <person name="Sun W.-H."/>
            <person name="Liu D.-K."/>
            <person name="Li Y."/>
            <person name="Chen G.-Z."/>
            <person name="Liu X.-D."/>
            <person name="Liao X.-Y."/>
            <person name="Jiang Y.-T."/>
            <person name="Yu X."/>
            <person name="Hao Y."/>
            <person name="Huang J."/>
            <person name="Zhao X.-W."/>
            <person name="Ke S."/>
            <person name="Chen Y.-Y."/>
            <person name="Wu W.-L."/>
            <person name="Hsu J.-L."/>
            <person name="Lin Y.-F."/>
            <person name="Huang M.-D."/>
            <person name="Li C.-Y."/>
            <person name="Huang L."/>
            <person name="Wang Z.-W."/>
            <person name="Zhao X."/>
            <person name="Zhong W.-Y."/>
            <person name="Peng D.-H."/>
            <person name="Ahmad S."/>
            <person name="Lan S."/>
            <person name="Zhang J.-S."/>
            <person name="Tsai W.-C."/>
            <person name="Van De Peer Y."/>
            <person name="Liu Z.-J."/>
        </authorList>
    </citation>
    <scope>NUCLEOTIDE SEQUENCE</scope>
    <source>
        <strain evidence="1">SCP</strain>
        <tissue evidence="1">Leaves</tissue>
    </source>
</reference>
<dbReference type="EMBL" id="JAUJYN010000008">
    <property type="protein sequence ID" value="KAK1264535.1"/>
    <property type="molecule type" value="Genomic_DNA"/>
</dbReference>
<dbReference type="AlphaFoldDB" id="A0AAV9AKL5"/>
<evidence type="ECO:0000313" key="1">
    <source>
        <dbReference type="EMBL" id="KAK1264535.1"/>
    </source>
</evidence>
<evidence type="ECO:0000313" key="2">
    <source>
        <dbReference type="Proteomes" id="UP001179952"/>
    </source>
</evidence>
<organism evidence="1 2">
    <name type="scientific">Acorus gramineus</name>
    <name type="common">Dwarf sweet flag</name>
    <dbReference type="NCBI Taxonomy" id="55184"/>
    <lineage>
        <taxon>Eukaryota</taxon>
        <taxon>Viridiplantae</taxon>
        <taxon>Streptophyta</taxon>
        <taxon>Embryophyta</taxon>
        <taxon>Tracheophyta</taxon>
        <taxon>Spermatophyta</taxon>
        <taxon>Magnoliopsida</taxon>
        <taxon>Liliopsida</taxon>
        <taxon>Acoraceae</taxon>
        <taxon>Acorus</taxon>
    </lineage>
</organism>
<gene>
    <name evidence="1" type="ORF">QJS04_geneDACA021322</name>
</gene>
<name>A0AAV9AKL5_ACOGR</name>
<keyword evidence="2" id="KW-1185">Reference proteome</keyword>
<accession>A0AAV9AKL5</accession>